<keyword evidence="6 10" id="KW-0432">Leucine biosynthesis</keyword>
<evidence type="ECO:0000256" key="4">
    <source>
        <dbReference type="ARBA" id="ARBA00009845"/>
    </source>
</evidence>
<dbReference type="GO" id="GO:0009098">
    <property type="term" value="P:L-leucine biosynthetic process"/>
    <property type="evidence" value="ECO:0007669"/>
    <property type="project" value="UniProtKB-UniRule"/>
</dbReference>
<reference evidence="12 13" key="1">
    <citation type="submission" date="2018-12" db="EMBL/GenBank/DDBJ databases">
        <authorList>
            <person name="Chong R.A."/>
        </authorList>
    </citation>
    <scope>NUCLEOTIDE SEQUENCE [LARGE SCALE GENOMIC DNA]</scope>
    <source>
        <strain evidence="12 13">Ane</strain>
        <plasmid evidence="13">pleu</plasmid>
    </source>
</reference>
<keyword evidence="8 10" id="KW-0456">Lyase</keyword>
<dbReference type="Proteomes" id="UP000298791">
    <property type="component" value="Plasmid pLeu"/>
</dbReference>
<dbReference type="OrthoDB" id="9777465at2"/>
<dbReference type="NCBIfam" id="TIGR00171">
    <property type="entry name" value="leuD"/>
    <property type="match status" value="1"/>
</dbReference>
<evidence type="ECO:0000256" key="2">
    <source>
        <dbReference type="ARBA" id="ARBA00002695"/>
    </source>
</evidence>
<name>A0A4D6XPE1_9GAMM</name>
<evidence type="ECO:0000313" key="13">
    <source>
        <dbReference type="Proteomes" id="UP000298791"/>
    </source>
</evidence>
<dbReference type="InterPro" id="IPR033940">
    <property type="entry name" value="IPMI_Swivel"/>
</dbReference>
<reference evidence="12 13" key="2">
    <citation type="submission" date="2019-05" db="EMBL/GenBank/DDBJ databases">
        <title>Genome evolution of the obligate endosymbiont Buchnera aphidicola.</title>
        <authorList>
            <person name="Moran N.A."/>
        </authorList>
    </citation>
    <scope>NUCLEOTIDE SEQUENCE [LARGE SCALE GENOMIC DNA]</scope>
    <source>
        <strain evidence="12 13">Ane</strain>
        <plasmid evidence="13">pleu</plasmid>
    </source>
</reference>
<gene>
    <name evidence="10 12" type="primary">leuD</name>
    <name evidence="12" type="ORF">D9V64_03130</name>
</gene>
<dbReference type="PANTHER" id="PTHR43345">
    <property type="entry name" value="3-ISOPROPYLMALATE DEHYDRATASE SMALL SUBUNIT 2-RELATED-RELATED"/>
    <property type="match status" value="1"/>
</dbReference>
<evidence type="ECO:0000256" key="9">
    <source>
        <dbReference type="ARBA" id="ARBA00023304"/>
    </source>
</evidence>
<dbReference type="RefSeq" id="WP_158367334.1">
    <property type="nucleotide sequence ID" value="NZ_CP034886.1"/>
</dbReference>
<dbReference type="Gene3D" id="3.20.19.10">
    <property type="entry name" value="Aconitase, domain 4"/>
    <property type="match status" value="1"/>
</dbReference>
<dbReference type="GO" id="GO:0009316">
    <property type="term" value="C:3-isopropylmalate dehydratase complex"/>
    <property type="evidence" value="ECO:0007669"/>
    <property type="project" value="InterPro"/>
</dbReference>
<evidence type="ECO:0000256" key="7">
    <source>
        <dbReference type="ARBA" id="ARBA00022605"/>
    </source>
</evidence>
<dbReference type="SUPFAM" id="SSF52016">
    <property type="entry name" value="LeuD/IlvD-like"/>
    <property type="match status" value="1"/>
</dbReference>
<evidence type="ECO:0000256" key="1">
    <source>
        <dbReference type="ARBA" id="ARBA00000491"/>
    </source>
</evidence>
<evidence type="ECO:0000256" key="10">
    <source>
        <dbReference type="HAMAP-Rule" id="MF_01031"/>
    </source>
</evidence>
<dbReference type="UniPathway" id="UPA00048">
    <property type="reaction ID" value="UER00071"/>
</dbReference>
<dbReference type="NCBIfam" id="NF002458">
    <property type="entry name" value="PRK01641.1"/>
    <property type="match status" value="1"/>
</dbReference>
<comment type="similarity">
    <text evidence="4 10">Belongs to the LeuD family. LeuD type 1 subfamily.</text>
</comment>
<dbReference type="Pfam" id="PF00694">
    <property type="entry name" value="Aconitase_C"/>
    <property type="match status" value="1"/>
</dbReference>
<dbReference type="GO" id="GO:0003861">
    <property type="term" value="F:3-isopropylmalate dehydratase activity"/>
    <property type="evidence" value="ECO:0007669"/>
    <property type="project" value="UniProtKB-UniRule"/>
</dbReference>
<evidence type="ECO:0000256" key="6">
    <source>
        <dbReference type="ARBA" id="ARBA00022430"/>
    </source>
</evidence>
<dbReference type="PANTHER" id="PTHR43345:SF5">
    <property type="entry name" value="3-ISOPROPYLMALATE DEHYDRATASE SMALL SUBUNIT"/>
    <property type="match status" value="1"/>
</dbReference>
<accession>A0A4D6XPE1</accession>
<dbReference type="InterPro" id="IPR015928">
    <property type="entry name" value="Aconitase/3IPM_dehydase_swvl"/>
</dbReference>
<dbReference type="EMBL" id="CP034886">
    <property type="protein sequence ID" value="QCI19142.1"/>
    <property type="molecule type" value="Genomic_DNA"/>
</dbReference>
<feature type="domain" description="Aconitase A/isopropylmalate dehydratase small subunit swivel" evidence="11">
    <location>
        <begin position="5"/>
        <end position="123"/>
    </location>
</feature>
<comment type="pathway">
    <text evidence="3 10">Amino-acid biosynthesis; L-leucine biosynthesis; L-leucine from 3-methyl-2-oxobutanoate: step 2/4.</text>
</comment>
<dbReference type="CDD" id="cd01577">
    <property type="entry name" value="IPMI_Swivel"/>
    <property type="match status" value="1"/>
</dbReference>
<organism evidence="12 13">
    <name type="scientific">Buchnera aphidicola</name>
    <name type="common">Aphis nerii</name>
    <dbReference type="NCBI Taxonomy" id="1241835"/>
    <lineage>
        <taxon>Bacteria</taxon>
        <taxon>Pseudomonadati</taxon>
        <taxon>Pseudomonadota</taxon>
        <taxon>Gammaproteobacteria</taxon>
        <taxon>Enterobacterales</taxon>
        <taxon>Erwiniaceae</taxon>
        <taxon>Buchnera</taxon>
    </lineage>
</organism>
<comment type="function">
    <text evidence="2 10">Catalyzes the isomerization between 2-isopropylmalate and 3-isopropylmalate, via the formation of 2-isopropylmaleate.</text>
</comment>
<keyword evidence="9 10" id="KW-0100">Branched-chain amino acid biosynthesis</keyword>
<dbReference type="InterPro" id="IPR050075">
    <property type="entry name" value="LeuD"/>
</dbReference>
<dbReference type="InterPro" id="IPR004431">
    <property type="entry name" value="3-IsopropMal_deHydase_ssu"/>
</dbReference>
<dbReference type="EC" id="4.2.1.33" evidence="10"/>
<protein>
    <recommendedName>
        <fullName evidence="10">3-isopropylmalate dehydratase small subunit</fullName>
        <ecNumber evidence="10">4.2.1.33</ecNumber>
    </recommendedName>
    <alternativeName>
        <fullName evidence="10">Alpha-IPM isomerase</fullName>
        <shortName evidence="10">IPMI</shortName>
    </alternativeName>
    <alternativeName>
        <fullName evidence="10">Isopropylmalate isomerase</fullName>
    </alternativeName>
</protein>
<dbReference type="AlphaFoldDB" id="A0A4D6XPE1"/>
<evidence type="ECO:0000256" key="8">
    <source>
        <dbReference type="ARBA" id="ARBA00023239"/>
    </source>
</evidence>
<geneLocation type="plasmid" evidence="12">
    <name>pLeu</name>
</geneLocation>
<dbReference type="FunFam" id="3.20.19.10:FF:000003">
    <property type="entry name" value="3-isopropylmalate dehydratase small subunit"/>
    <property type="match status" value="1"/>
</dbReference>
<keyword evidence="12" id="KW-0614">Plasmid</keyword>
<evidence type="ECO:0000313" key="12">
    <source>
        <dbReference type="EMBL" id="QCI19142.1"/>
    </source>
</evidence>
<sequence length="207" mass="24246">MFKSNEYNGIVVPLNISNIDTDAIIPKQFLQKVNKTGFGKYLFHDWRYFDKHQSNINSSFILNKKIYKNASILLAQDNFGCGSSREHAVWALLDYGFRVIIAPSFSDIFYTNSFNNKLLLVILKKSEVNYLFDLVNKQLILELNINLIDNKVNINDLSFSFNLNDSQRFYLLNDLDNIDLTMKFDNKIKFYESQIPSFFLKRKKFSS</sequence>
<evidence type="ECO:0000256" key="5">
    <source>
        <dbReference type="ARBA" id="ARBA00011271"/>
    </source>
</evidence>
<comment type="catalytic activity">
    <reaction evidence="1 10">
        <text>(2R,3S)-3-isopropylmalate = (2S)-2-isopropylmalate</text>
        <dbReference type="Rhea" id="RHEA:32287"/>
        <dbReference type="ChEBI" id="CHEBI:1178"/>
        <dbReference type="ChEBI" id="CHEBI:35121"/>
        <dbReference type="EC" id="4.2.1.33"/>
    </reaction>
</comment>
<evidence type="ECO:0000256" key="3">
    <source>
        <dbReference type="ARBA" id="ARBA00004729"/>
    </source>
</evidence>
<comment type="subunit">
    <text evidence="5 10">Heterodimer of LeuC and LeuD.</text>
</comment>
<evidence type="ECO:0000259" key="11">
    <source>
        <dbReference type="Pfam" id="PF00694"/>
    </source>
</evidence>
<keyword evidence="7 10" id="KW-0028">Amino-acid biosynthesis</keyword>
<proteinExistence type="inferred from homology"/>
<dbReference type="HAMAP" id="MF_01031">
    <property type="entry name" value="LeuD_type1"/>
    <property type="match status" value="1"/>
</dbReference>
<dbReference type="InterPro" id="IPR000573">
    <property type="entry name" value="AconitaseA/IPMdHydase_ssu_swvl"/>
</dbReference>